<keyword evidence="4" id="KW-0997">Cell inner membrane</keyword>
<feature type="transmembrane region" description="Helical" evidence="8">
    <location>
        <begin position="166"/>
        <end position="186"/>
    </location>
</feature>
<dbReference type="EMBL" id="HBKR01026530">
    <property type="protein sequence ID" value="CAE2319407.1"/>
    <property type="molecule type" value="Transcribed_RNA"/>
</dbReference>
<gene>
    <name evidence="9" type="ORF">NAES01612_LOCUS17400</name>
</gene>
<protein>
    <recommendedName>
        <fullName evidence="10">Sulphur transport domain-containing protein</fullName>
    </recommendedName>
</protein>
<feature type="transmembrane region" description="Helical" evidence="8">
    <location>
        <begin position="12"/>
        <end position="33"/>
    </location>
</feature>
<dbReference type="PANTHER" id="PTHR30574:SF1">
    <property type="entry name" value="SULPHUR TRANSPORT DOMAIN-CONTAINING PROTEIN"/>
    <property type="match status" value="1"/>
</dbReference>
<sequence>MMKLKDPEEFIPLLQSFIYLLAFLVIIWVPQLILVFDEPSRSSMTELPFVDYWYYPLTGGLIIGFVIFLFMLVMGKIAGNSGMLKGVLDYSSSNHAQKFYNFAWFLGMVSTGFWFSFALPFPAAWHRPWYMSIMGGGLTGCGVTLGNGCTSGHGICGISRLSKRSAVATCTFFVTAIAAATGLRALTEEEWQWT</sequence>
<keyword evidence="5 8" id="KW-0812">Transmembrane</keyword>
<feature type="transmembrane region" description="Helical" evidence="8">
    <location>
        <begin position="53"/>
        <end position="78"/>
    </location>
</feature>
<keyword evidence="7 8" id="KW-0472">Membrane</keyword>
<proteinExistence type="predicted"/>
<reference evidence="9" key="1">
    <citation type="submission" date="2021-01" db="EMBL/GenBank/DDBJ databases">
        <authorList>
            <person name="Corre E."/>
            <person name="Pelletier E."/>
            <person name="Niang G."/>
            <person name="Scheremetjew M."/>
            <person name="Finn R."/>
            <person name="Kale V."/>
            <person name="Holt S."/>
            <person name="Cochrane G."/>
            <person name="Meng A."/>
            <person name="Brown T."/>
            <person name="Cohen L."/>
        </authorList>
    </citation>
    <scope>NUCLEOTIDE SEQUENCE</scope>
    <source>
        <strain evidence="9">SoJaBio B1-5/56/2</strain>
    </source>
</reference>
<organism evidence="9">
    <name type="scientific">Paramoeba aestuarina</name>
    <dbReference type="NCBI Taxonomy" id="180227"/>
    <lineage>
        <taxon>Eukaryota</taxon>
        <taxon>Amoebozoa</taxon>
        <taxon>Discosea</taxon>
        <taxon>Flabellinia</taxon>
        <taxon>Dactylopodida</taxon>
        <taxon>Paramoebidae</taxon>
        <taxon>Paramoeba</taxon>
    </lineage>
</organism>
<evidence type="ECO:0000256" key="6">
    <source>
        <dbReference type="ARBA" id="ARBA00022989"/>
    </source>
</evidence>
<evidence type="ECO:0000256" key="4">
    <source>
        <dbReference type="ARBA" id="ARBA00022519"/>
    </source>
</evidence>
<comment type="subcellular location">
    <subcellularLocation>
        <location evidence="1">Cell inner membrane</location>
        <topology evidence="1">Multi-pass membrane protein</topology>
    </subcellularLocation>
</comment>
<feature type="transmembrane region" description="Helical" evidence="8">
    <location>
        <begin position="99"/>
        <end position="117"/>
    </location>
</feature>
<evidence type="ECO:0000256" key="1">
    <source>
        <dbReference type="ARBA" id="ARBA00004429"/>
    </source>
</evidence>
<evidence type="ECO:0000256" key="7">
    <source>
        <dbReference type="ARBA" id="ARBA00023136"/>
    </source>
</evidence>
<evidence type="ECO:0000256" key="5">
    <source>
        <dbReference type="ARBA" id="ARBA00022692"/>
    </source>
</evidence>
<keyword evidence="6 8" id="KW-1133">Transmembrane helix</keyword>
<keyword evidence="2" id="KW-0813">Transport</keyword>
<name>A0A7S4L9R9_9EUKA</name>
<dbReference type="PANTHER" id="PTHR30574">
    <property type="entry name" value="INNER MEMBRANE PROTEIN YEDE"/>
    <property type="match status" value="1"/>
</dbReference>
<dbReference type="GO" id="GO:0005886">
    <property type="term" value="C:plasma membrane"/>
    <property type="evidence" value="ECO:0007669"/>
    <property type="project" value="UniProtKB-SubCell"/>
</dbReference>
<dbReference type="AlphaFoldDB" id="A0A7S4L9R9"/>
<evidence type="ECO:0008006" key="10">
    <source>
        <dbReference type="Google" id="ProtNLM"/>
    </source>
</evidence>
<evidence type="ECO:0000313" key="9">
    <source>
        <dbReference type="EMBL" id="CAE2319407.1"/>
    </source>
</evidence>
<keyword evidence="3" id="KW-1003">Cell membrane</keyword>
<evidence type="ECO:0000256" key="8">
    <source>
        <dbReference type="SAM" id="Phobius"/>
    </source>
</evidence>
<dbReference type="InterPro" id="IPR007272">
    <property type="entry name" value="Sulf_transp_TsuA/YedE"/>
</dbReference>
<evidence type="ECO:0000256" key="2">
    <source>
        <dbReference type="ARBA" id="ARBA00022448"/>
    </source>
</evidence>
<evidence type="ECO:0000256" key="3">
    <source>
        <dbReference type="ARBA" id="ARBA00022475"/>
    </source>
</evidence>
<accession>A0A7S4L9R9</accession>